<keyword evidence="3" id="KW-0472">Membrane</keyword>
<dbReference type="SUPFAM" id="SSF69593">
    <property type="entry name" value="Glycerol-3-phosphate (1)-acyltransferase"/>
    <property type="match status" value="1"/>
</dbReference>
<reference evidence="5" key="1">
    <citation type="submission" date="2020-05" db="EMBL/GenBank/DDBJ databases">
        <authorList>
            <person name="Chiriac C."/>
            <person name="Salcher M."/>
            <person name="Ghai R."/>
            <person name="Kavagutti S V."/>
        </authorList>
    </citation>
    <scope>NUCLEOTIDE SEQUENCE</scope>
</reference>
<feature type="transmembrane region" description="Helical" evidence="3">
    <location>
        <begin position="12"/>
        <end position="29"/>
    </location>
</feature>
<keyword evidence="3" id="KW-1133">Transmembrane helix</keyword>
<dbReference type="GO" id="GO:0005886">
    <property type="term" value="C:plasma membrane"/>
    <property type="evidence" value="ECO:0007669"/>
    <property type="project" value="TreeGrafter"/>
</dbReference>
<dbReference type="Pfam" id="PF01553">
    <property type="entry name" value="Acyltransferase"/>
    <property type="match status" value="1"/>
</dbReference>
<proteinExistence type="predicted"/>
<name>A0A6J7INY1_9ZZZZ</name>
<keyword evidence="3" id="KW-0812">Transmembrane</keyword>
<dbReference type="GO" id="GO:0003841">
    <property type="term" value="F:1-acylglycerol-3-phosphate O-acyltransferase activity"/>
    <property type="evidence" value="ECO:0007669"/>
    <property type="project" value="TreeGrafter"/>
</dbReference>
<protein>
    <submittedName>
        <fullName evidence="5">Unannotated protein</fullName>
    </submittedName>
</protein>
<dbReference type="PANTHER" id="PTHR10434:SF55">
    <property type="entry name" value="POSSIBLE ACYLTRANSFERASE"/>
    <property type="match status" value="1"/>
</dbReference>
<dbReference type="InterPro" id="IPR002123">
    <property type="entry name" value="Plipid/glycerol_acylTrfase"/>
</dbReference>
<dbReference type="AlphaFoldDB" id="A0A6J7INY1"/>
<organism evidence="5">
    <name type="scientific">freshwater metagenome</name>
    <dbReference type="NCBI Taxonomy" id="449393"/>
    <lineage>
        <taxon>unclassified sequences</taxon>
        <taxon>metagenomes</taxon>
        <taxon>ecological metagenomes</taxon>
    </lineage>
</organism>
<evidence type="ECO:0000313" key="5">
    <source>
        <dbReference type="EMBL" id="CAB4932669.1"/>
    </source>
</evidence>
<gene>
    <name evidence="5" type="ORF">UFOPK3772_00356</name>
</gene>
<sequence length="242" mass="27354">MTRTRRAWRLGWGFRVAVFLLWLPMQLLTKRDWQGVEHLEADPGGIIVAPNHTSWFDPLVVAHMLWSVDRPPRFLAKESVFRVPIMGPIITSAGQVKVYRETVEAVDAVRDAVTAVERGECIVVYPEGTITRDPDLWPMQGKTGAARIALATGRPLLPLAQWGAQEVMAPYRKQLRLFPRKTMHVRIGAPVDLSDLADRPLDADTLHIATDRLMDAMTDLLAEIRHETPPKERMVFERNGPV</sequence>
<accession>A0A6J7INY1</accession>
<keyword evidence="1" id="KW-0808">Transferase</keyword>
<dbReference type="GO" id="GO:0006654">
    <property type="term" value="P:phosphatidic acid biosynthetic process"/>
    <property type="evidence" value="ECO:0007669"/>
    <property type="project" value="TreeGrafter"/>
</dbReference>
<feature type="domain" description="Phospholipid/glycerol acyltransferase" evidence="4">
    <location>
        <begin position="46"/>
        <end position="164"/>
    </location>
</feature>
<evidence type="ECO:0000256" key="2">
    <source>
        <dbReference type="ARBA" id="ARBA00023315"/>
    </source>
</evidence>
<dbReference type="PANTHER" id="PTHR10434">
    <property type="entry name" value="1-ACYL-SN-GLYCEROL-3-PHOSPHATE ACYLTRANSFERASE"/>
    <property type="match status" value="1"/>
</dbReference>
<dbReference type="EMBL" id="CAFBNE010000007">
    <property type="protein sequence ID" value="CAB4932669.1"/>
    <property type="molecule type" value="Genomic_DNA"/>
</dbReference>
<evidence type="ECO:0000259" key="4">
    <source>
        <dbReference type="SMART" id="SM00563"/>
    </source>
</evidence>
<dbReference type="SMART" id="SM00563">
    <property type="entry name" value="PlsC"/>
    <property type="match status" value="1"/>
</dbReference>
<keyword evidence="2" id="KW-0012">Acyltransferase</keyword>
<evidence type="ECO:0000256" key="1">
    <source>
        <dbReference type="ARBA" id="ARBA00022679"/>
    </source>
</evidence>
<dbReference type="CDD" id="cd07989">
    <property type="entry name" value="LPLAT_AGPAT-like"/>
    <property type="match status" value="1"/>
</dbReference>
<evidence type="ECO:0000256" key="3">
    <source>
        <dbReference type="SAM" id="Phobius"/>
    </source>
</evidence>